<evidence type="ECO:0000313" key="1">
    <source>
        <dbReference type="EMBL" id="RXK37905.1"/>
    </source>
</evidence>
<organism evidence="1 2">
    <name type="scientific">Tremella mesenterica</name>
    <name type="common">Jelly fungus</name>
    <dbReference type="NCBI Taxonomy" id="5217"/>
    <lineage>
        <taxon>Eukaryota</taxon>
        <taxon>Fungi</taxon>
        <taxon>Dikarya</taxon>
        <taxon>Basidiomycota</taxon>
        <taxon>Agaricomycotina</taxon>
        <taxon>Tremellomycetes</taxon>
        <taxon>Tremellales</taxon>
        <taxon>Tremellaceae</taxon>
        <taxon>Tremella</taxon>
    </lineage>
</organism>
<reference evidence="1 2" key="1">
    <citation type="submission" date="2016-06" db="EMBL/GenBank/DDBJ databases">
        <title>Evolution of pathogenesis and genome organization in the Tremellales.</title>
        <authorList>
            <person name="Cuomo C."/>
            <person name="Litvintseva A."/>
            <person name="Heitman J."/>
            <person name="Chen Y."/>
            <person name="Sun S."/>
            <person name="Springer D."/>
            <person name="Dromer F."/>
            <person name="Young S."/>
            <person name="Zeng Q."/>
            <person name="Chapman S."/>
            <person name="Gujja S."/>
            <person name="Saif S."/>
            <person name="Birren B."/>
        </authorList>
    </citation>
    <scope>NUCLEOTIDE SEQUENCE [LARGE SCALE GENOMIC DNA]</scope>
    <source>
        <strain evidence="1 2">ATCC 28783</strain>
    </source>
</reference>
<evidence type="ECO:0000313" key="2">
    <source>
        <dbReference type="Proteomes" id="UP000289152"/>
    </source>
</evidence>
<dbReference type="EMBL" id="SDIL01000057">
    <property type="protein sequence ID" value="RXK37905.1"/>
    <property type="molecule type" value="Genomic_DNA"/>
</dbReference>
<dbReference type="Proteomes" id="UP000289152">
    <property type="component" value="Unassembled WGS sequence"/>
</dbReference>
<gene>
    <name evidence="1" type="ORF">M231_04794</name>
</gene>
<proteinExistence type="predicted"/>
<dbReference type="AlphaFoldDB" id="A0A4Q1BJR5"/>
<protein>
    <submittedName>
        <fullName evidence="1">Uncharacterized protein</fullName>
    </submittedName>
</protein>
<comment type="caution">
    <text evidence="1">The sequence shown here is derived from an EMBL/GenBank/DDBJ whole genome shotgun (WGS) entry which is preliminary data.</text>
</comment>
<accession>A0A4Q1BJR5</accession>
<name>A0A4Q1BJR5_TREME</name>
<sequence>MSEETSRNATRVHWTQNTHAEMLGFVLLKAEKLSSQLETRGSSLGTASDGTVARTASSALLAYNYSLPSAREREELDLTGALDRLIATYVN</sequence>
<dbReference type="InParanoid" id="A0A4Q1BJR5"/>
<keyword evidence="2" id="KW-1185">Reference proteome</keyword>